<dbReference type="Gene3D" id="3.90.550.10">
    <property type="entry name" value="Spore Coat Polysaccharide Biosynthesis Protein SpsA, Chain A"/>
    <property type="match status" value="1"/>
</dbReference>
<dbReference type="CDD" id="cd00761">
    <property type="entry name" value="Glyco_tranf_GTA_type"/>
    <property type="match status" value="1"/>
</dbReference>
<evidence type="ECO:0000259" key="1">
    <source>
        <dbReference type="Pfam" id="PF00535"/>
    </source>
</evidence>
<comment type="caution">
    <text evidence="2">The sequence shown here is derived from an EMBL/GenBank/DDBJ whole genome shotgun (WGS) entry which is preliminary data.</text>
</comment>
<keyword evidence="2" id="KW-0808">Transferase</keyword>
<proteinExistence type="predicted"/>
<dbReference type="Pfam" id="PF00535">
    <property type="entry name" value="Glycos_transf_2"/>
    <property type="match status" value="1"/>
</dbReference>
<dbReference type="SUPFAM" id="SSF53448">
    <property type="entry name" value="Nucleotide-diphospho-sugar transferases"/>
    <property type="match status" value="1"/>
</dbReference>
<dbReference type="PANTHER" id="PTHR22916">
    <property type="entry name" value="GLYCOSYLTRANSFERASE"/>
    <property type="match status" value="1"/>
</dbReference>
<evidence type="ECO:0000313" key="3">
    <source>
        <dbReference type="Proteomes" id="UP000321497"/>
    </source>
</evidence>
<accession>A0A5C6YYK2</accession>
<dbReference type="GO" id="GO:0016758">
    <property type="term" value="F:hexosyltransferase activity"/>
    <property type="evidence" value="ECO:0007669"/>
    <property type="project" value="UniProtKB-ARBA"/>
</dbReference>
<sequence>MQIMVIPFNLMDERIKRKPEDKSKRLPLVSCLTLTKNRLLLVKQAIECFCLQSYQNKELVIISAGTKRYQTALKNHIDTLERVDINLVLLPKEHIPIGTMRNISLDQAKGKYICIWDDDDLYHKDRINIQYSTTVNHQVDACYLTDHLHWFDKDRSLYWVNWKRFSTQQSMDCMVPGTLFMKRPLKIRYPEYDHAGEDNIFRSLVFKNYTVYGLSDYGYLYIYRVHGANQCPNNHHKLIVKKGCVELSFIENKWEQLKEVLTYLKLPMPLLMKGPNEITVYTFN</sequence>
<protein>
    <submittedName>
        <fullName evidence="2">Glycosyltransferase family 2 protein</fullName>
    </submittedName>
</protein>
<reference evidence="2 3" key="1">
    <citation type="submission" date="2019-08" db="EMBL/GenBank/DDBJ databases">
        <title>Genome of Aequorivita antarctica SW49 (type strain).</title>
        <authorList>
            <person name="Bowman J.P."/>
        </authorList>
    </citation>
    <scope>NUCLEOTIDE SEQUENCE [LARGE SCALE GENOMIC DNA]</scope>
    <source>
        <strain evidence="2 3">SW49</strain>
    </source>
</reference>
<organism evidence="2 3">
    <name type="scientific">Aequorivita antarctica</name>
    <dbReference type="NCBI Taxonomy" id="153266"/>
    <lineage>
        <taxon>Bacteria</taxon>
        <taxon>Pseudomonadati</taxon>
        <taxon>Bacteroidota</taxon>
        <taxon>Flavobacteriia</taxon>
        <taxon>Flavobacteriales</taxon>
        <taxon>Flavobacteriaceae</taxon>
        <taxon>Aequorivita</taxon>
    </lineage>
</organism>
<dbReference type="EMBL" id="VORT01000007">
    <property type="protein sequence ID" value="TXD72780.1"/>
    <property type="molecule type" value="Genomic_DNA"/>
</dbReference>
<keyword evidence="3" id="KW-1185">Reference proteome</keyword>
<gene>
    <name evidence="2" type="ORF">ESU54_11205</name>
</gene>
<dbReference type="InterPro" id="IPR029044">
    <property type="entry name" value="Nucleotide-diphossugar_trans"/>
</dbReference>
<dbReference type="Proteomes" id="UP000321497">
    <property type="component" value="Unassembled WGS sequence"/>
</dbReference>
<name>A0A5C6YYK2_9FLAO</name>
<feature type="domain" description="Glycosyltransferase 2-like" evidence="1">
    <location>
        <begin position="31"/>
        <end position="141"/>
    </location>
</feature>
<dbReference type="AlphaFoldDB" id="A0A5C6YYK2"/>
<dbReference type="InterPro" id="IPR001173">
    <property type="entry name" value="Glyco_trans_2-like"/>
</dbReference>
<dbReference type="PANTHER" id="PTHR22916:SF3">
    <property type="entry name" value="UDP-GLCNAC:BETAGAL BETA-1,3-N-ACETYLGLUCOSAMINYLTRANSFERASE-LIKE PROTEIN 1"/>
    <property type="match status" value="1"/>
</dbReference>
<evidence type="ECO:0000313" key="2">
    <source>
        <dbReference type="EMBL" id="TXD72780.1"/>
    </source>
</evidence>